<sequence length="67" mass="6628">MHLPYEDFHYDGSSADYGSRCASHAKQTNTSSGSSDPGGGKPVNPPKGTGKSGGSEGSADNGGSGKP</sequence>
<organism evidence="2 3">
    <name type="scientific">Armillaria ostoyae</name>
    <name type="common">Armillaria root rot fungus</name>
    <dbReference type="NCBI Taxonomy" id="47428"/>
    <lineage>
        <taxon>Eukaryota</taxon>
        <taxon>Fungi</taxon>
        <taxon>Dikarya</taxon>
        <taxon>Basidiomycota</taxon>
        <taxon>Agaricomycotina</taxon>
        <taxon>Agaricomycetes</taxon>
        <taxon>Agaricomycetidae</taxon>
        <taxon>Agaricales</taxon>
        <taxon>Marasmiineae</taxon>
        <taxon>Physalacriaceae</taxon>
        <taxon>Armillaria</taxon>
    </lineage>
</organism>
<gene>
    <name evidence="2" type="ORF">ARMOST_21684</name>
</gene>
<accession>A0A284SAT5</accession>
<protein>
    <submittedName>
        <fullName evidence="2">Uncharacterized protein</fullName>
    </submittedName>
</protein>
<proteinExistence type="predicted"/>
<feature type="compositionally biased region" description="Basic and acidic residues" evidence="1">
    <location>
        <begin position="1"/>
        <end position="10"/>
    </location>
</feature>
<evidence type="ECO:0000313" key="2">
    <source>
        <dbReference type="EMBL" id="SJL18112.1"/>
    </source>
</evidence>
<reference evidence="3" key="1">
    <citation type="journal article" date="2017" name="Nat. Ecol. Evol.">
        <title>Genome expansion and lineage-specific genetic innovations in the forest pathogenic fungi Armillaria.</title>
        <authorList>
            <person name="Sipos G."/>
            <person name="Prasanna A.N."/>
            <person name="Walter M.C."/>
            <person name="O'Connor E."/>
            <person name="Balint B."/>
            <person name="Krizsan K."/>
            <person name="Kiss B."/>
            <person name="Hess J."/>
            <person name="Varga T."/>
            <person name="Slot J."/>
            <person name="Riley R."/>
            <person name="Boka B."/>
            <person name="Rigling D."/>
            <person name="Barry K."/>
            <person name="Lee J."/>
            <person name="Mihaltcheva S."/>
            <person name="LaButti K."/>
            <person name="Lipzen A."/>
            <person name="Waldron R."/>
            <person name="Moloney N.M."/>
            <person name="Sperisen C."/>
            <person name="Kredics L."/>
            <person name="Vagvoelgyi C."/>
            <person name="Patrignani A."/>
            <person name="Fitzpatrick D."/>
            <person name="Nagy I."/>
            <person name="Doyle S."/>
            <person name="Anderson J.B."/>
            <person name="Grigoriev I.V."/>
            <person name="Gueldener U."/>
            <person name="Muensterkoetter M."/>
            <person name="Nagy L.G."/>
        </authorList>
    </citation>
    <scope>NUCLEOTIDE SEQUENCE [LARGE SCALE GENOMIC DNA]</scope>
    <source>
        <strain evidence="3">C18/9</strain>
    </source>
</reference>
<evidence type="ECO:0000313" key="3">
    <source>
        <dbReference type="Proteomes" id="UP000219338"/>
    </source>
</evidence>
<dbReference type="EMBL" id="FUEG01000053">
    <property type="protein sequence ID" value="SJL18112.1"/>
    <property type="molecule type" value="Genomic_DNA"/>
</dbReference>
<name>A0A284SAT5_ARMOS</name>
<evidence type="ECO:0000256" key="1">
    <source>
        <dbReference type="SAM" id="MobiDB-lite"/>
    </source>
</evidence>
<feature type="region of interest" description="Disordered" evidence="1">
    <location>
        <begin position="1"/>
        <end position="67"/>
    </location>
</feature>
<dbReference type="OMA" id="FATHSIV"/>
<dbReference type="Proteomes" id="UP000219338">
    <property type="component" value="Unassembled WGS sequence"/>
</dbReference>
<dbReference type="AlphaFoldDB" id="A0A284SAT5"/>
<keyword evidence="3" id="KW-1185">Reference proteome</keyword>
<feature type="compositionally biased region" description="Gly residues" evidence="1">
    <location>
        <begin position="50"/>
        <end position="67"/>
    </location>
</feature>